<protein>
    <submittedName>
        <fullName evidence="4">CRAL-TRIO domain-containing protein</fullName>
    </submittedName>
</protein>
<dbReference type="SMART" id="SM00516">
    <property type="entry name" value="SEC14"/>
    <property type="match status" value="1"/>
</dbReference>
<sequence>MVSPKLTEQDIKAIDFLRTKTKELISVEYDTDFNLLRWAQGYNYNLDESLHYLTMHLKFRRFYDLDHIGKLEDNKLMKQYFPIGLVGETGKNNHLLVVENAGRIDLHGILKTFQLHAFLTQRLKFQETMLKEINAIERKTGSQCSVIYILDLEGLKLDPKLLNIATGKYFNKIFFLGPYHILWKMVYTNYPEWIDKLLAVNAPTFISLIWRAIAPLLPERTRSKVRIFSSKDDYNAELQKHCELDHVPKHWGGTMLDKNGDPMCR</sequence>
<reference evidence="4" key="1">
    <citation type="submission" date="2017-02" db="UniProtKB">
        <authorList>
            <consortium name="WormBaseParasite"/>
        </authorList>
    </citation>
    <scope>IDENTIFICATION</scope>
</reference>
<dbReference type="InterPro" id="IPR053302">
    <property type="entry name" value="CRAL-TRIO_domain"/>
</dbReference>
<dbReference type="Gene3D" id="3.40.525.10">
    <property type="entry name" value="CRAL-TRIO lipid binding domain"/>
    <property type="match status" value="1"/>
</dbReference>
<dbReference type="EMBL" id="UYYF01001114">
    <property type="protein sequence ID" value="VDM99555.1"/>
    <property type="molecule type" value="Genomic_DNA"/>
</dbReference>
<dbReference type="InterPro" id="IPR036273">
    <property type="entry name" value="CRAL/TRIO_N_dom_sf"/>
</dbReference>
<evidence type="ECO:0000259" key="1">
    <source>
        <dbReference type="PROSITE" id="PS50191"/>
    </source>
</evidence>
<dbReference type="OrthoDB" id="1434354at2759"/>
<dbReference type="AlphaFoldDB" id="A0A0N5CSK1"/>
<reference evidence="2 3" key="2">
    <citation type="submission" date="2018-11" db="EMBL/GenBank/DDBJ databases">
        <authorList>
            <consortium name="Pathogen Informatics"/>
        </authorList>
    </citation>
    <scope>NUCLEOTIDE SEQUENCE [LARGE SCALE GENOMIC DNA]</scope>
</reference>
<dbReference type="PROSITE" id="PS50191">
    <property type="entry name" value="CRAL_TRIO"/>
    <property type="match status" value="1"/>
</dbReference>
<dbReference type="STRING" id="103827.A0A0N5CSK1"/>
<dbReference type="Pfam" id="PF00650">
    <property type="entry name" value="CRAL_TRIO"/>
    <property type="match status" value="1"/>
</dbReference>
<dbReference type="Proteomes" id="UP000276776">
    <property type="component" value="Unassembled WGS sequence"/>
</dbReference>
<dbReference type="PANTHER" id="PTHR47159">
    <property type="entry name" value="PROTEIN CBG07705-RELATED"/>
    <property type="match status" value="1"/>
</dbReference>
<dbReference type="InterPro" id="IPR001251">
    <property type="entry name" value="CRAL-TRIO_dom"/>
</dbReference>
<dbReference type="CDD" id="cd00170">
    <property type="entry name" value="SEC14"/>
    <property type="match status" value="1"/>
</dbReference>
<feature type="domain" description="CRAL-TRIO" evidence="1">
    <location>
        <begin position="73"/>
        <end position="259"/>
    </location>
</feature>
<evidence type="ECO:0000313" key="4">
    <source>
        <dbReference type="WBParaSite" id="TCLT_0000320401-mRNA-1"/>
    </source>
</evidence>
<evidence type="ECO:0000313" key="3">
    <source>
        <dbReference type="Proteomes" id="UP000276776"/>
    </source>
</evidence>
<dbReference type="PANTHER" id="PTHR47159:SF4">
    <property type="entry name" value="CRAL-TRIO DOMAIN-CONTAINING PROTEIN"/>
    <property type="match status" value="1"/>
</dbReference>
<gene>
    <name evidence="2" type="ORF">TCLT_LOCUS3202</name>
</gene>
<evidence type="ECO:0000313" key="2">
    <source>
        <dbReference type="EMBL" id="VDM99555.1"/>
    </source>
</evidence>
<dbReference type="OMA" id="RYMESKI"/>
<organism evidence="4">
    <name type="scientific">Thelazia callipaeda</name>
    <name type="common">Oriental eyeworm</name>
    <name type="synonym">Parasitic nematode</name>
    <dbReference type="NCBI Taxonomy" id="103827"/>
    <lineage>
        <taxon>Eukaryota</taxon>
        <taxon>Metazoa</taxon>
        <taxon>Ecdysozoa</taxon>
        <taxon>Nematoda</taxon>
        <taxon>Chromadorea</taxon>
        <taxon>Rhabditida</taxon>
        <taxon>Spirurina</taxon>
        <taxon>Spiruromorpha</taxon>
        <taxon>Thelazioidea</taxon>
        <taxon>Thelaziidae</taxon>
        <taxon>Thelazia</taxon>
    </lineage>
</organism>
<dbReference type="SUPFAM" id="SSF46938">
    <property type="entry name" value="CRAL/TRIO N-terminal domain"/>
    <property type="match status" value="1"/>
</dbReference>
<accession>A0A0N5CSK1</accession>
<proteinExistence type="predicted"/>
<dbReference type="InterPro" id="IPR036865">
    <property type="entry name" value="CRAL-TRIO_dom_sf"/>
</dbReference>
<name>A0A0N5CSK1_THECL</name>
<dbReference type="WBParaSite" id="TCLT_0000320401-mRNA-1">
    <property type="protein sequence ID" value="TCLT_0000320401-mRNA-1"/>
    <property type="gene ID" value="TCLT_0000320401"/>
</dbReference>
<dbReference type="SUPFAM" id="SSF52087">
    <property type="entry name" value="CRAL/TRIO domain"/>
    <property type="match status" value="1"/>
</dbReference>
<keyword evidence="3" id="KW-1185">Reference proteome</keyword>